<evidence type="ECO:0000313" key="6">
    <source>
        <dbReference type="Proteomes" id="UP000887458"/>
    </source>
</evidence>
<feature type="repeat" description="WD" evidence="1">
    <location>
        <begin position="375"/>
        <end position="417"/>
    </location>
</feature>
<proteinExistence type="predicted"/>
<feature type="chain" id="PRO_5045441002" evidence="4">
    <location>
        <begin position="38"/>
        <end position="1204"/>
    </location>
</feature>
<dbReference type="Pfam" id="PF12070">
    <property type="entry name" value="SCAI"/>
    <property type="match status" value="1"/>
</dbReference>
<feature type="non-terminal residue" evidence="5">
    <location>
        <position position="1"/>
    </location>
</feature>
<comment type="caution">
    <text evidence="5">The sequence shown here is derived from an EMBL/GenBank/DDBJ whole genome shotgun (WGS) entry which is preliminary data.</text>
</comment>
<keyword evidence="3" id="KW-0812">Transmembrane</keyword>
<dbReference type="InterPro" id="IPR042755">
    <property type="entry name" value="COP1"/>
</dbReference>
<dbReference type="InterPro" id="IPR036322">
    <property type="entry name" value="WD40_repeat_dom_sf"/>
</dbReference>
<dbReference type="SUPFAM" id="SSF50978">
    <property type="entry name" value="WD40 repeat-like"/>
    <property type="match status" value="1"/>
</dbReference>
<dbReference type="PROSITE" id="PS50082">
    <property type="entry name" value="WD_REPEATS_2"/>
    <property type="match status" value="2"/>
</dbReference>
<dbReference type="CDD" id="cd00200">
    <property type="entry name" value="WD40"/>
    <property type="match status" value="1"/>
</dbReference>
<gene>
    <name evidence="5" type="ORF">DERP_013023</name>
</gene>
<evidence type="ECO:0000313" key="5">
    <source>
        <dbReference type="EMBL" id="KAH9424602.1"/>
    </source>
</evidence>
<feature type="coiled-coil region" evidence="2">
    <location>
        <begin position="101"/>
        <end position="172"/>
    </location>
</feature>
<keyword evidence="3" id="KW-1133">Transmembrane helix</keyword>
<evidence type="ECO:0000256" key="2">
    <source>
        <dbReference type="SAM" id="Coils"/>
    </source>
</evidence>
<keyword evidence="6" id="KW-1185">Reference proteome</keyword>
<evidence type="ECO:0000256" key="1">
    <source>
        <dbReference type="PROSITE-ProRule" id="PRU00221"/>
    </source>
</evidence>
<feature type="signal peptide" evidence="4">
    <location>
        <begin position="1"/>
        <end position="37"/>
    </location>
</feature>
<dbReference type="PROSITE" id="PS50294">
    <property type="entry name" value="WD_REPEATS_REGION"/>
    <property type="match status" value="1"/>
</dbReference>
<dbReference type="InterPro" id="IPR001680">
    <property type="entry name" value="WD40_rpt"/>
</dbReference>
<dbReference type="Gene3D" id="3.30.40.10">
    <property type="entry name" value="Zinc/RING finger domain, C3HC4 (zinc finger)"/>
    <property type="match status" value="1"/>
</dbReference>
<keyword evidence="2" id="KW-0175">Coiled coil</keyword>
<dbReference type="Gene3D" id="2.130.10.10">
    <property type="entry name" value="YVTN repeat-like/Quinoprotein amine dehydrogenase"/>
    <property type="match status" value="1"/>
</dbReference>
<dbReference type="PANTHER" id="PTHR44080">
    <property type="entry name" value="E3 UBIQUITIN-PROTEIN LIGASE COP1"/>
    <property type="match status" value="1"/>
</dbReference>
<reference evidence="5 6" key="2">
    <citation type="journal article" date="2022" name="Mol. Biol. Evol.">
        <title>Comparative Genomics Reveals Insights into the Divergent Evolution of Astigmatic Mites and Household Pest Adaptations.</title>
        <authorList>
            <person name="Xiong Q."/>
            <person name="Wan A.T."/>
            <person name="Liu X."/>
            <person name="Fung C.S."/>
            <person name="Xiao X."/>
            <person name="Malainual N."/>
            <person name="Hou J."/>
            <person name="Wang L."/>
            <person name="Wang M."/>
            <person name="Yang K.Y."/>
            <person name="Cui Y."/>
            <person name="Leung E.L."/>
            <person name="Nong W."/>
            <person name="Shin S.K."/>
            <person name="Au S.W."/>
            <person name="Jeong K.Y."/>
            <person name="Chew F.T."/>
            <person name="Hui J.H."/>
            <person name="Leung T.F."/>
            <person name="Tungtrongchitr A."/>
            <person name="Zhong N."/>
            <person name="Liu Z."/>
            <person name="Tsui S.K."/>
        </authorList>
    </citation>
    <scope>NUCLEOTIDE SEQUENCE [LARGE SCALE GENOMIC DNA]</scope>
    <source>
        <strain evidence="5">Derp</strain>
    </source>
</reference>
<dbReference type="InterPro" id="IPR015943">
    <property type="entry name" value="WD40/YVTN_repeat-like_dom_sf"/>
</dbReference>
<accession>A0ABQ8JQD0</accession>
<dbReference type="EMBL" id="NJHN03000028">
    <property type="protein sequence ID" value="KAH9424602.1"/>
    <property type="molecule type" value="Genomic_DNA"/>
</dbReference>
<reference evidence="5 6" key="1">
    <citation type="journal article" date="2018" name="J. Allergy Clin. Immunol.">
        <title>High-quality assembly of Dermatophagoides pteronyssinus genome and transcriptome reveals a wide range of novel allergens.</title>
        <authorList>
            <person name="Liu X.Y."/>
            <person name="Yang K.Y."/>
            <person name="Wang M.Q."/>
            <person name="Kwok J.S."/>
            <person name="Zeng X."/>
            <person name="Yang Z."/>
            <person name="Xiao X.J."/>
            <person name="Lau C.P."/>
            <person name="Li Y."/>
            <person name="Huang Z.M."/>
            <person name="Ba J.G."/>
            <person name="Yim A.K."/>
            <person name="Ouyang C.Y."/>
            <person name="Ngai S.M."/>
            <person name="Chan T.F."/>
            <person name="Leung E.L."/>
            <person name="Liu L."/>
            <person name="Liu Z.G."/>
            <person name="Tsui S.K."/>
        </authorList>
    </citation>
    <scope>NUCLEOTIDE SEQUENCE [LARGE SCALE GENOMIC DNA]</scope>
    <source>
        <strain evidence="5">Derp</strain>
    </source>
</reference>
<protein>
    <submittedName>
        <fullName evidence="5">Uncharacterized protein</fullName>
    </submittedName>
</protein>
<feature type="repeat" description="WD" evidence="1">
    <location>
        <begin position="461"/>
        <end position="501"/>
    </location>
</feature>
<name>A0ABQ8JQD0_DERPT</name>
<keyword evidence="4" id="KW-0732">Signal</keyword>
<sequence>PICLDVLEEAQVTKCGHTFWYLPFLLLFVNVLPIVFPEGNNRCPQCTHFVDQFFPNYLLNELALKYKRMKSMEQELAKTNPGKRLNDVQKMVVEKSDQLDIKELNQILSILNERKKDLETKARISQNELLKEFLMKASQKKKDECKLLQSELSQIDDDLKKLTETMEREENSIPVNNDSIVSDDGEKVKQPSSFNSISFGICSHEQNQPTINFDTSTIEMRRKKMNFYFDDLEKCYLNYCKRDNYLQSDDNDLSIDRIDEFRKDLNKFTLYSHIRPLALLNYSKEPSNIVSSIEFDKDMEFFAIAGVAKKIRIFDYSGVIKESLGNCYPINDIDCTSKISCLNWNSYHKAMMATSDYEGNVIIWDAFLGQKLNLFQEHEKRCWSVDFNKIDSNIIASGSDDCTVKLWSTNMELSIATLNTTANICSVKFNPKNLYYLAFASADHNVYYYDLRQTKSPLLILKGHNKAVSCVKFLNEKEIVAASTDSQIKLWTTEHSTCIRSYRGHLNDKHFVGLTTNDDFLACGSENNSLYIYYKGMEKQVLSYSFNVKSEKEDVNDFCSAVCWRQSSNVIVAANSQGVIMNYLYVENNLDNYYYHYPSSSLLLNNNNTYDYPSFIQTSTSSNHRKTLTNNMAVISEIEEHENKIVNEFCMLLEKSRQLFNGLRDLPPYGHKQWQPYFGRTFDVYTKLWKFQQQHRQILDSKYGLKRWQIGEIASKIGQLYYHYYLRTSETNYLTEAFSFYSAIRARGYYSKASKEERAELMVKKLRYYARFIVVCLLLKKMKLVRDLVRELEKQIDDYTITYDPEDQLEWKLVLDEIRSFIEADNVLAVISMNKMPLILSHRMTPLNVPPMEKVMPSHLVLQEILIVGNCSDQVKFSELTLDMFRMLQALEREPQEDVNQMLNDQSPAPGRIPNENGMDYRQFRRENPHKYLLFKPTFSQFLLFLSSGFKELPANGVLLIYLSADGCFINSKQPEDIGYDFGGVITNTKLRDNMDPNISKQRTSSSMVKEIHCLYPGDLYPFGRRPLFIIVDSDNSSAFQHIPRYFGQPLVILMSPEEYPAPFHDQQCKGSLFTLFLHCPITAICFISNIITLPIILWEKTQQIIDRFFAEAGRLLVRSRLTDMAYIQFYSDDFLRLQILRFIFCCVVLRMHRLFRVRRTYIPKSHPPIPDNDIIDAPSLRRLILETSVLLDIRSLFTDNDDE</sequence>
<dbReference type="InterPro" id="IPR013083">
    <property type="entry name" value="Znf_RING/FYVE/PHD"/>
</dbReference>
<dbReference type="Proteomes" id="UP000887458">
    <property type="component" value="Unassembled WGS sequence"/>
</dbReference>
<dbReference type="InterPro" id="IPR022709">
    <property type="entry name" value="SCAI"/>
</dbReference>
<organism evidence="5 6">
    <name type="scientific">Dermatophagoides pteronyssinus</name>
    <name type="common">European house dust mite</name>
    <dbReference type="NCBI Taxonomy" id="6956"/>
    <lineage>
        <taxon>Eukaryota</taxon>
        <taxon>Metazoa</taxon>
        <taxon>Ecdysozoa</taxon>
        <taxon>Arthropoda</taxon>
        <taxon>Chelicerata</taxon>
        <taxon>Arachnida</taxon>
        <taxon>Acari</taxon>
        <taxon>Acariformes</taxon>
        <taxon>Sarcoptiformes</taxon>
        <taxon>Astigmata</taxon>
        <taxon>Psoroptidia</taxon>
        <taxon>Analgoidea</taxon>
        <taxon>Pyroglyphidae</taxon>
        <taxon>Dermatophagoidinae</taxon>
        <taxon>Dermatophagoides</taxon>
    </lineage>
</organism>
<evidence type="ECO:0000256" key="4">
    <source>
        <dbReference type="SAM" id="SignalP"/>
    </source>
</evidence>
<dbReference type="SMART" id="SM00320">
    <property type="entry name" value="WD40"/>
    <property type="match status" value="6"/>
</dbReference>
<keyword evidence="1" id="KW-0853">WD repeat</keyword>
<evidence type="ECO:0000256" key="3">
    <source>
        <dbReference type="SAM" id="Phobius"/>
    </source>
</evidence>
<dbReference type="Pfam" id="PF00400">
    <property type="entry name" value="WD40"/>
    <property type="match status" value="2"/>
</dbReference>
<dbReference type="PANTHER" id="PTHR44080:SF1">
    <property type="entry name" value="E3 UBIQUITIN-PROTEIN LIGASE COP1"/>
    <property type="match status" value="1"/>
</dbReference>
<dbReference type="SUPFAM" id="SSF57850">
    <property type="entry name" value="RING/U-box"/>
    <property type="match status" value="1"/>
</dbReference>
<keyword evidence="3" id="KW-0472">Membrane</keyword>
<feature type="transmembrane region" description="Helical" evidence="3">
    <location>
        <begin position="1076"/>
        <end position="1099"/>
    </location>
</feature>